<sequence>MSLLRYARHTNLNHWSLQESEKQILPLMNSPAVNSLVASRLEYDRISGCEEQLIVNGARENERKKQTLVGRRGFRPH</sequence>
<comment type="caution">
    <text evidence="1">The sequence shown here is derived from an EMBL/GenBank/DDBJ whole genome shotgun (WGS) entry which is preliminary data.</text>
</comment>
<protein>
    <submittedName>
        <fullName evidence="1">Uncharacterized protein</fullName>
    </submittedName>
</protein>
<evidence type="ECO:0000313" key="2">
    <source>
        <dbReference type="Proteomes" id="UP001054945"/>
    </source>
</evidence>
<name>A0AAV4NM09_CAEEX</name>
<proteinExistence type="predicted"/>
<evidence type="ECO:0000313" key="1">
    <source>
        <dbReference type="EMBL" id="GIX85801.1"/>
    </source>
</evidence>
<accession>A0AAV4NM09</accession>
<dbReference type="EMBL" id="BPLR01003543">
    <property type="protein sequence ID" value="GIX85801.1"/>
    <property type="molecule type" value="Genomic_DNA"/>
</dbReference>
<gene>
    <name evidence="1" type="ORF">CEXT_132901</name>
</gene>
<reference evidence="1 2" key="1">
    <citation type="submission" date="2021-06" db="EMBL/GenBank/DDBJ databases">
        <title>Caerostris extrusa draft genome.</title>
        <authorList>
            <person name="Kono N."/>
            <person name="Arakawa K."/>
        </authorList>
    </citation>
    <scope>NUCLEOTIDE SEQUENCE [LARGE SCALE GENOMIC DNA]</scope>
</reference>
<dbReference type="Proteomes" id="UP001054945">
    <property type="component" value="Unassembled WGS sequence"/>
</dbReference>
<organism evidence="1 2">
    <name type="scientific">Caerostris extrusa</name>
    <name type="common">Bark spider</name>
    <name type="synonym">Caerostris bankana</name>
    <dbReference type="NCBI Taxonomy" id="172846"/>
    <lineage>
        <taxon>Eukaryota</taxon>
        <taxon>Metazoa</taxon>
        <taxon>Ecdysozoa</taxon>
        <taxon>Arthropoda</taxon>
        <taxon>Chelicerata</taxon>
        <taxon>Arachnida</taxon>
        <taxon>Araneae</taxon>
        <taxon>Araneomorphae</taxon>
        <taxon>Entelegynae</taxon>
        <taxon>Araneoidea</taxon>
        <taxon>Araneidae</taxon>
        <taxon>Caerostris</taxon>
    </lineage>
</organism>
<dbReference type="AlphaFoldDB" id="A0AAV4NM09"/>
<keyword evidence="2" id="KW-1185">Reference proteome</keyword>